<proteinExistence type="predicted"/>
<dbReference type="AlphaFoldDB" id="A0A3B0ZKG4"/>
<sequence>MDLIVTVFLLIISTRAASLIPLALIADFSFKKPTVFDTLNFGGIKGDHFPLLHVGTAKPI</sequence>
<accession>A0A3B0ZKG4</accession>
<evidence type="ECO:0000313" key="1">
    <source>
        <dbReference type="EMBL" id="VAW86759.1"/>
    </source>
</evidence>
<gene>
    <name evidence="1" type="ORF">MNBD_GAMMA16-823</name>
</gene>
<protein>
    <submittedName>
        <fullName evidence="1">Uncharacterized protein</fullName>
    </submittedName>
</protein>
<name>A0A3B0ZKG4_9ZZZZ</name>
<organism evidence="1">
    <name type="scientific">hydrothermal vent metagenome</name>
    <dbReference type="NCBI Taxonomy" id="652676"/>
    <lineage>
        <taxon>unclassified sequences</taxon>
        <taxon>metagenomes</taxon>
        <taxon>ecological metagenomes</taxon>
    </lineage>
</organism>
<dbReference type="EMBL" id="UOFO01000099">
    <property type="protein sequence ID" value="VAW86759.1"/>
    <property type="molecule type" value="Genomic_DNA"/>
</dbReference>
<reference evidence="1" key="1">
    <citation type="submission" date="2018-06" db="EMBL/GenBank/DDBJ databases">
        <authorList>
            <person name="Zhirakovskaya E."/>
        </authorList>
    </citation>
    <scope>NUCLEOTIDE SEQUENCE</scope>
</reference>